<dbReference type="SUPFAM" id="SSF56112">
    <property type="entry name" value="Protein kinase-like (PK-like)"/>
    <property type="match status" value="1"/>
</dbReference>
<comment type="catalytic activity">
    <reaction evidence="7">
        <text>L-threonyl-[protein] + ATP = O-phospho-L-threonyl-[protein] + ADP + H(+)</text>
        <dbReference type="Rhea" id="RHEA:46608"/>
        <dbReference type="Rhea" id="RHEA-COMP:11060"/>
        <dbReference type="Rhea" id="RHEA-COMP:11605"/>
        <dbReference type="ChEBI" id="CHEBI:15378"/>
        <dbReference type="ChEBI" id="CHEBI:30013"/>
        <dbReference type="ChEBI" id="CHEBI:30616"/>
        <dbReference type="ChEBI" id="CHEBI:61977"/>
        <dbReference type="ChEBI" id="CHEBI:456216"/>
        <dbReference type="EC" id="2.7.11.1"/>
    </reaction>
</comment>
<feature type="region of interest" description="Disordered" evidence="10">
    <location>
        <begin position="749"/>
        <end position="770"/>
    </location>
</feature>
<sequence>MTHSNTSSPTLVSNRHHPLSPDPQFSHSSFRHSHQPQSTQRQPTIDNKVAPLKNQYNSRFEKQSSSSIRFYQQTNVSTKASTQSTSNQMSKLDSPQSASSKNTFSVGAAADDGANAQPQLHLQSLSPTFGLRPSEISGKHTPRDNRSHPDSKKHEHVSQQCSPLSTPKRQSFDQLPQKSNHSNFTNSSPFRYNDKDPISPRQIESATTTTTTTTAHDNEVVNNLHAKLESSTSNPIFRLRSPQPPSLSTQKQSASSSHLQPNFGSSSRPSTPSGYESAVKETNHVLLEYDPITRRKVLNTFEILKEIGRGEHGKVKLAKDLINNELVAIKIVNRKSKKERPSLRIRNSTNGKTNSISDHELKIKREIAIMKKCRHKYIVSLKEVLDDTSSFKIYLVLEYMEKGEIKWKKLQQDYHNGKHVVDTDCSDSDIPCCRRNIKGPRQPHHRFSTEEDLLSNEFSPNLTFRQSRKIFRDVLLGLEYLHMQGIVHRDIKPANLLVSSDNTVKISDFGVSIASSLIEEDLGVLVNELDLAKTAGTPAFFAPELCQLDEEEEDVENCGDSGNSSESGNTTTTTTSSNTKSPKIDYKIDIWALGVTLYCLLFGKVPFNADSEFELFNVIVKQPLQFPPNIEAFNSPGYVTDEEFELAKDLLTKLLKKKSTERITIQEIKEHPFTLMDLDNNLESLHELFNLNSAANSPLDFNLSDQDIVTNDEIENAIIGCGTRIKRSLVRAIKAGGIKDAELKSKFHSLQMEHSRSESSDESSSGYSTFNSSAKLNSLQHNNHSVILSEQPIVMPSPLQLNGDDARATKTRSRTDSVTHNPHIPSHLSQQVSSNSSSPVSIQTPVAIAGTPGHREGSTTKSLLHERLDSQSGTPSRRGSFARKSFIHDIIESHSGASSRRGSAAAIPIVEAPQIETKRNVGGNLYLKNQSIVDTFKGIQEQDDKRRRSSLFSNHAGTSNKGSVSHDLHNNQSSLGQSVYTQPAQQAAPKDTTSAIVTPIPVPAIKPNFEFFRNGGMNSNDNSDQDPIRGATQESQLYKFIDKSSGAANNLEDGDPIGSSFMSLPLTGSFASLDSINDEVLHLKYKPYVITDPVEQRPITSLRKRSSFSDSNLLKNKGNPTADLNSKFESFNLGDSMNVGTQKSTQRGSSDDDGVAPGARQVITLTRRSSSESYSSYSSSSGNPESDSAAEEDENDEEEEDDESDEEDLSFAFHSKVAPSRRPPFLSYGQRSKSHDSRLPYIVAAHDSSVASDAVIFNSDSHNFEDVPMNLIDSTTPDNASRSTVQSVQFKQGPPSSQGSNGSSTKHLDPSSACSPRPSGESQGLQKNSSGSEGSQQSTVGTGKTISADKKSRLLAKITSSQQKQPPSTPQAILRENIFHHQFNNHYNKAPVYSNFPSANHLDNCPQQIVESSAMKFKQNRPNYYRSNSVAVGILQHTSDEMLDEMIQQRKEKA</sequence>
<dbReference type="SMART" id="SM00220">
    <property type="entry name" value="S_TKc"/>
    <property type="match status" value="1"/>
</dbReference>
<feature type="compositionally biased region" description="Polar residues" evidence="10">
    <location>
        <begin position="1"/>
        <end position="13"/>
    </location>
</feature>
<dbReference type="FunFam" id="3.30.200.20:FF:000206">
    <property type="entry name" value="Serine/threonine-protein kinase Ssp1"/>
    <property type="match status" value="1"/>
</dbReference>
<dbReference type="GO" id="GO:0042149">
    <property type="term" value="P:cellular response to glucose starvation"/>
    <property type="evidence" value="ECO:0007669"/>
    <property type="project" value="UniProtKB-ARBA"/>
</dbReference>
<name>A0A8H7ZHC3_9ASCO</name>
<evidence type="ECO:0000256" key="3">
    <source>
        <dbReference type="ARBA" id="ARBA00022679"/>
    </source>
</evidence>
<comment type="catalytic activity">
    <reaction evidence="8">
        <text>L-seryl-[protein] + ATP = O-phospho-L-seryl-[protein] + ADP + H(+)</text>
        <dbReference type="Rhea" id="RHEA:17989"/>
        <dbReference type="Rhea" id="RHEA-COMP:9863"/>
        <dbReference type="Rhea" id="RHEA-COMP:11604"/>
        <dbReference type="ChEBI" id="CHEBI:15378"/>
        <dbReference type="ChEBI" id="CHEBI:29999"/>
        <dbReference type="ChEBI" id="CHEBI:30616"/>
        <dbReference type="ChEBI" id="CHEBI:83421"/>
        <dbReference type="ChEBI" id="CHEBI:456216"/>
        <dbReference type="EC" id="2.7.11.1"/>
    </reaction>
</comment>
<keyword evidence="13" id="KW-1185">Reference proteome</keyword>
<feature type="compositionally biased region" description="Basic and acidic residues" evidence="10">
    <location>
        <begin position="137"/>
        <end position="157"/>
    </location>
</feature>
<feature type="region of interest" description="Disordered" evidence="10">
    <location>
        <begin position="1110"/>
        <end position="1235"/>
    </location>
</feature>
<protein>
    <recommendedName>
        <fullName evidence="1">non-specific serine/threonine protein kinase</fullName>
        <ecNumber evidence="1">2.7.11.1</ecNumber>
    </recommendedName>
</protein>
<dbReference type="GO" id="GO:0007165">
    <property type="term" value="P:signal transduction"/>
    <property type="evidence" value="ECO:0007669"/>
    <property type="project" value="TreeGrafter"/>
</dbReference>
<keyword evidence="2" id="KW-0723">Serine/threonine-protein kinase</keyword>
<dbReference type="InterPro" id="IPR008271">
    <property type="entry name" value="Ser/Thr_kinase_AS"/>
</dbReference>
<dbReference type="InterPro" id="IPR011009">
    <property type="entry name" value="Kinase-like_dom_sf"/>
</dbReference>
<evidence type="ECO:0000313" key="13">
    <source>
        <dbReference type="Proteomes" id="UP000669133"/>
    </source>
</evidence>
<dbReference type="Pfam" id="PF00069">
    <property type="entry name" value="Pkinase"/>
    <property type="match status" value="1"/>
</dbReference>
<feature type="compositionally biased region" description="Polar residues" evidence="10">
    <location>
        <begin position="1110"/>
        <end position="1148"/>
    </location>
</feature>
<dbReference type="PANTHER" id="PTHR43895">
    <property type="entry name" value="CALCIUM/CALMODULIN-DEPENDENT PROTEIN KINASE KINASE-RELATED"/>
    <property type="match status" value="1"/>
</dbReference>
<dbReference type="Pfam" id="PF07714">
    <property type="entry name" value="PK_Tyr_Ser-Thr"/>
    <property type="match status" value="1"/>
</dbReference>
<evidence type="ECO:0000256" key="4">
    <source>
        <dbReference type="ARBA" id="ARBA00022741"/>
    </source>
</evidence>
<evidence type="ECO:0000256" key="5">
    <source>
        <dbReference type="ARBA" id="ARBA00022777"/>
    </source>
</evidence>
<dbReference type="GO" id="GO:0004674">
    <property type="term" value="F:protein serine/threonine kinase activity"/>
    <property type="evidence" value="ECO:0007669"/>
    <property type="project" value="UniProtKB-KW"/>
</dbReference>
<comment type="caution">
    <text evidence="12">The sequence shown here is derived from an EMBL/GenBank/DDBJ whole genome shotgun (WGS) entry which is preliminary data.</text>
</comment>
<keyword evidence="6 9" id="KW-0067">ATP-binding</keyword>
<gene>
    <name evidence="12" type="ORF">I9W82_003564</name>
</gene>
<dbReference type="Proteomes" id="UP000669133">
    <property type="component" value="Unassembled WGS sequence"/>
</dbReference>
<keyword evidence="5" id="KW-0418">Kinase</keyword>
<dbReference type="EC" id="2.7.11.1" evidence="1"/>
<dbReference type="GO" id="GO:0030447">
    <property type="term" value="P:filamentous growth"/>
    <property type="evidence" value="ECO:0007669"/>
    <property type="project" value="UniProtKB-ARBA"/>
</dbReference>
<feature type="region of interest" description="Disordered" evidence="10">
    <location>
        <begin position="128"/>
        <end position="219"/>
    </location>
</feature>
<feature type="region of interest" description="Disordered" evidence="10">
    <location>
        <begin position="802"/>
        <end position="881"/>
    </location>
</feature>
<dbReference type="GO" id="GO:0005524">
    <property type="term" value="F:ATP binding"/>
    <property type="evidence" value="ECO:0007669"/>
    <property type="project" value="UniProtKB-UniRule"/>
</dbReference>
<evidence type="ECO:0000256" key="10">
    <source>
        <dbReference type="SAM" id="MobiDB-lite"/>
    </source>
</evidence>
<feature type="compositionally biased region" description="Low complexity" evidence="10">
    <location>
        <begin position="1171"/>
        <end position="1187"/>
    </location>
</feature>
<feature type="compositionally biased region" description="Basic and acidic residues" evidence="10">
    <location>
        <begin position="804"/>
        <end position="817"/>
    </location>
</feature>
<feature type="compositionally biased region" description="Polar residues" evidence="10">
    <location>
        <begin position="1272"/>
        <end position="1290"/>
    </location>
</feature>
<evidence type="ECO:0000256" key="6">
    <source>
        <dbReference type="ARBA" id="ARBA00022840"/>
    </source>
</evidence>
<feature type="compositionally biased region" description="Low complexity" evidence="10">
    <location>
        <begin position="825"/>
        <end position="841"/>
    </location>
</feature>
<dbReference type="RefSeq" id="XP_067547962.1">
    <property type="nucleotide sequence ID" value="XM_067692543.1"/>
</dbReference>
<proteinExistence type="predicted"/>
<dbReference type="Gene3D" id="3.30.200.20">
    <property type="entry name" value="Phosphorylase Kinase, domain 1"/>
    <property type="match status" value="1"/>
</dbReference>
<feature type="compositionally biased region" description="Basic and acidic residues" evidence="10">
    <location>
        <begin position="853"/>
        <end position="869"/>
    </location>
</feature>
<dbReference type="PROSITE" id="PS00107">
    <property type="entry name" value="PROTEIN_KINASE_ATP"/>
    <property type="match status" value="1"/>
</dbReference>
<dbReference type="GeneID" id="93652193"/>
<evidence type="ECO:0000259" key="11">
    <source>
        <dbReference type="PROSITE" id="PS50011"/>
    </source>
</evidence>
<dbReference type="InterPro" id="IPR017441">
    <property type="entry name" value="Protein_kinase_ATP_BS"/>
</dbReference>
<dbReference type="OrthoDB" id="68483at2759"/>
<dbReference type="PANTHER" id="PTHR43895:SF152">
    <property type="entry name" value="SERINE_THREONINE-PROTEIN KINASE TOS3"/>
    <property type="match status" value="1"/>
</dbReference>
<feature type="region of interest" description="Disordered" evidence="10">
    <location>
        <begin position="1268"/>
        <end position="1348"/>
    </location>
</feature>
<keyword evidence="3" id="KW-0808">Transferase</keyword>
<evidence type="ECO:0000256" key="8">
    <source>
        <dbReference type="ARBA" id="ARBA00048679"/>
    </source>
</evidence>
<evidence type="ECO:0000313" key="12">
    <source>
        <dbReference type="EMBL" id="KAG5418846.1"/>
    </source>
</evidence>
<organism evidence="12 13">
    <name type="scientific">Candida metapsilosis</name>
    <dbReference type="NCBI Taxonomy" id="273372"/>
    <lineage>
        <taxon>Eukaryota</taxon>
        <taxon>Fungi</taxon>
        <taxon>Dikarya</taxon>
        <taxon>Ascomycota</taxon>
        <taxon>Saccharomycotina</taxon>
        <taxon>Pichiomycetes</taxon>
        <taxon>Debaryomycetaceae</taxon>
        <taxon>Candida/Lodderomyces clade</taxon>
        <taxon>Candida</taxon>
    </lineage>
</organism>
<feature type="compositionally biased region" description="Polar residues" evidence="10">
    <location>
        <begin position="1320"/>
        <end position="1345"/>
    </location>
</feature>
<dbReference type="PROSITE" id="PS00108">
    <property type="entry name" value="PROTEIN_KINASE_ST"/>
    <property type="match status" value="1"/>
</dbReference>
<feature type="compositionally biased region" description="Low complexity" evidence="10">
    <location>
        <begin position="1292"/>
        <end position="1304"/>
    </location>
</feature>
<dbReference type="EMBL" id="JAEOAQ010000004">
    <property type="protein sequence ID" value="KAG5418846.1"/>
    <property type="molecule type" value="Genomic_DNA"/>
</dbReference>
<dbReference type="InterPro" id="IPR001245">
    <property type="entry name" value="Ser-Thr/Tyr_kinase_cat_dom"/>
</dbReference>
<dbReference type="CDD" id="cd14008">
    <property type="entry name" value="STKc_LKB1_CaMKK"/>
    <property type="match status" value="1"/>
</dbReference>
<dbReference type="GO" id="GO:0001558">
    <property type="term" value="P:regulation of cell growth"/>
    <property type="evidence" value="ECO:0007669"/>
    <property type="project" value="UniProtKB-ARBA"/>
</dbReference>
<feature type="region of interest" description="Disordered" evidence="10">
    <location>
        <begin position="938"/>
        <end position="974"/>
    </location>
</feature>
<accession>A0A8H7ZHC3</accession>
<feature type="binding site" evidence="9">
    <location>
        <position position="330"/>
    </location>
    <ligand>
        <name>ATP</name>
        <dbReference type="ChEBI" id="CHEBI:30616"/>
    </ligand>
</feature>
<feature type="domain" description="Protein kinase" evidence="11">
    <location>
        <begin position="301"/>
        <end position="674"/>
    </location>
</feature>
<feature type="region of interest" description="Disordered" evidence="10">
    <location>
        <begin position="1"/>
        <end position="103"/>
    </location>
</feature>
<feature type="compositionally biased region" description="Basic and acidic residues" evidence="10">
    <location>
        <begin position="749"/>
        <end position="759"/>
    </location>
</feature>
<feature type="compositionally biased region" description="Polar residues" evidence="10">
    <location>
        <begin position="950"/>
        <end position="963"/>
    </location>
</feature>
<feature type="compositionally biased region" description="Polar residues" evidence="10">
    <location>
        <begin position="258"/>
        <end position="274"/>
    </location>
</feature>
<dbReference type="PROSITE" id="PS50011">
    <property type="entry name" value="PROTEIN_KINASE_DOM"/>
    <property type="match status" value="1"/>
</dbReference>
<feature type="compositionally biased region" description="Polar residues" evidence="10">
    <location>
        <begin position="158"/>
        <end position="190"/>
    </location>
</feature>
<feature type="compositionally biased region" description="Low complexity" evidence="10">
    <location>
        <begin position="559"/>
        <end position="580"/>
    </location>
</feature>
<feature type="region of interest" description="Disordered" evidence="10">
    <location>
        <begin position="552"/>
        <end position="580"/>
    </location>
</feature>
<dbReference type="InterPro" id="IPR000719">
    <property type="entry name" value="Prot_kinase_dom"/>
</dbReference>
<feature type="compositionally biased region" description="Polar residues" evidence="10">
    <location>
        <begin position="54"/>
        <end position="103"/>
    </location>
</feature>
<feature type="compositionally biased region" description="Acidic residues" evidence="10">
    <location>
        <begin position="1188"/>
        <end position="1209"/>
    </location>
</feature>
<feature type="region of interest" description="Disordered" evidence="10">
    <location>
        <begin position="232"/>
        <end position="277"/>
    </location>
</feature>
<dbReference type="Gene3D" id="1.10.510.10">
    <property type="entry name" value="Transferase(Phosphotransferase) domain 1"/>
    <property type="match status" value="1"/>
</dbReference>
<evidence type="ECO:0000256" key="7">
    <source>
        <dbReference type="ARBA" id="ARBA00047899"/>
    </source>
</evidence>
<evidence type="ECO:0000256" key="2">
    <source>
        <dbReference type="ARBA" id="ARBA00022527"/>
    </source>
</evidence>
<keyword evidence="4 9" id="KW-0547">Nucleotide-binding</keyword>
<evidence type="ECO:0000256" key="1">
    <source>
        <dbReference type="ARBA" id="ARBA00012513"/>
    </source>
</evidence>
<reference evidence="12 13" key="1">
    <citation type="submission" date="2020-12" db="EMBL/GenBank/DDBJ databases">
        <title>Effect of drift, selection, and recombination on the evolution of hybrid genomes in Candida yeast pathogens.</title>
        <authorList>
            <person name="Mixao V."/>
            <person name="Ksiezopolska E."/>
            <person name="Saus E."/>
            <person name="Boekhout T."/>
            <person name="Gacser A."/>
            <person name="Gabaldon T."/>
        </authorList>
    </citation>
    <scope>NUCLEOTIDE SEQUENCE [LARGE SCALE GENOMIC DNA]</scope>
    <source>
        <strain evidence="12 13">BP57</strain>
    </source>
</reference>
<evidence type="ECO:0000256" key="9">
    <source>
        <dbReference type="PROSITE-ProRule" id="PRU10141"/>
    </source>
</evidence>
<feature type="compositionally biased region" description="Low complexity" evidence="10">
    <location>
        <begin position="246"/>
        <end position="257"/>
    </location>
</feature>